<feature type="transmembrane region" description="Helical" evidence="1">
    <location>
        <begin position="109"/>
        <end position="125"/>
    </location>
</feature>
<gene>
    <name evidence="3" type="ORF">Pth03_24490</name>
</gene>
<dbReference type="RefSeq" id="WP_203944268.1">
    <property type="nucleotide sequence ID" value="NZ_BOOR01000012.1"/>
</dbReference>
<evidence type="ECO:0000313" key="4">
    <source>
        <dbReference type="Proteomes" id="UP000605992"/>
    </source>
</evidence>
<feature type="transmembrane region" description="Helical" evidence="1">
    <location>
        <begin position="42"/>
        <end position="63"/>
    </location>
</feature>
<evidence type="ECO:0000259" key="2">
    <source>
        <dbReference type="Pfam" id="PF13548"/>
    </source>
</evidence>
<proteinExistence type="predicted"/>
<dbReference type="EMBL" id="BOOR01000012">
    <property type="protein sequence ID" value="GII54060.1"/>
    <property type="molecule type" value="Genomic_DNA"/>
</dbReference>
<accession>A0A8J3VBP1</accession>
<reference evidence="3" key="1">
    <citation type="submission" date="2021-01" db="EMBL/GenBank/DDBJ databases">
        <title>Whole genome shotgun sequence of Planotetraspora thailandica NBRC 104271.</title>
        <authorList>
            <person name="Komaki H."/>
            <person name="Tamura T."/>
        </authorList>
    </citation>
    <scope>NUCLEOTIDE SEQUENCE</scope>
    <source>
        <strain evidence="3">NBRC 104271</strain>
    </source>
</reference>
<keyword evidence="1" id="KW-1133">Transmembrane helix</keyword>
<keyword evidence="1" id="KW-0812">Transmembrane</keyword>
<evidence type="ECO:0000313" key="3">
    <source>
        <dbReference type="EMBL" id="GII54060.1"/>
    </source>
</evidence>
<keyword evidence="1" id="KW-0472">Membrane</keyword>
<dbReference type="Proteomes" id="UP000605992">
    <property type="component" value="Unassembled WGS sequence"/>
</dbReference>
<dbReference type="Pfam" id="PF13548">
    <property type="entry name" value="DUF4126"/>
    <property type="match status" value="1"/>
</dbReference>
<name>A0A8J3VBP1_9ACTN</name>
<dbReference type="AlphaFoldDB" id="A0A8J3VBP1"/>
<evidence type="ECO:0000256" key="1">
    <source>
        <dbReference type="SAM" id="Phobius"/>
    </source>
</evidence>
<protein>
    <submittedName>
        <fullName evidence="3">Membrane protein</fullName>
    </submittedName>
</protein>
<organism evidence="3 4">
    <name type="scientific">Planotetraspora thailandica</name>
    <dbReference type="NCBI Taxonomy" id="487172"/>
    <lineage>
        <taxon>Bacteria</taxon>
        <taxon>Bacillati</taxon>
        <taxon>Actinomycetota</taxon>
        <taxon>Actinomycetes</taxon>
        <taxon>Streptosporangiales</taxon>
        <taxon>Streptosporangiaceae</taxon>
        <taxon>Planotetraspora</taxon>
    </lineage>
</organism>
<keyword evidence="4" id="KW-1185">Reference proteome</keyword>
<dbReference type="InterPro" id="IPR025196">
    <property type="entry name" value="DUF4126"/>
</dbReference>
<comment type="caution">
    <text evidence="3">The sequence shown here is derived from an EMBL/GenBank/DDBJ whole genome shotgun (WGS) entry which is preliminary data.</text>
</comment>
<sequence length="203" mass="21284">MFAALTGLGLSTAAGLNAYIPLMVVGLLADFTDAVRLPQGYEWLSNGWVLTVIGVLLVAEFVLDKVPVVDHVNDIIQTAVRPASGGVVFSATAAAAKLDNSAWMAEHPAVGWVLGIVVALVVHLVKASTRPVVNASTAGFGAPIVSTVEDVSSLGMSLIAIFLPVLVIVGVVVMALVAWVLVRRVRRFRESRRARAAAPPETP</sequence>
<feature type="transmembrane region" description="Helical" evidence="1">
    <location>
        <begin position="158"/>
        <end position="182"/>
    </location>
</feature>
<feature type="domain" description="DUF4126" evidence="2">
    <location>
        <begin position="5"/>
        <end position="184"/>
    </location>
</feature>